<comment type="caution">
    <text evidence="1">The sequence shown here is derived from an EMBL/GenBank/DDBJ whole genome shotgun (WGS) entry which is preliminary data.</text>
</comment>
<dbReference type="AlphaFoldDB" id="J9BJE3"/>
<proteinExistence type="predicted"/>
<gene>
    <name evidence="1" type="ORF">IG3_05937</name>
</gene>
<reference evidence="1 2" key="1">
    <citation type="submission" date="2012-04" db="EMBL/GenBank/DDBJ databases">
        <title>The Genome Sequence of Bacillus cereus HuA2-1.</title>
        <authorList>
            <consortium name="The Broad Institute Genome Sequencing Platform"/>
            <consortium name="The Broad Institute Genome Sequencing Center for Infectious Disease"/>
            <person name="Feldgarden M."/>
            <person name="Van der Auwera G.A."/>
            <person name="Mahillon J."/>
            <person name="Duprez V."/>
            <person name="Timmery S."/>
            <person name="Mattelet C."/>
            <person name="Dierick K."/>
            <person name="Sun M."/>
            <person name="Yu Z."/>
            <person name="Zhu L."/>
            <person name="Hu X."/>
            <person name="Shank E.B."/>
            <person name="Swiecicka I."/>
            <person name="Hansen B.M."/>
            <person name="Andrup L."/>
            <person name="Young S.K."/>
            <person name="Zeng Q."/>
            <person name="Gargeya S."/>
            <person name="Fitzgerald M."/>
            <person name="Haas B."/>
            <person name="Abouelleil A."/>
            <person name="Alvarado L."/>
            <person name="Arachchi H.M."/>
            <person name="Berlin A."/>
            <person name="Chapman S.B."/>
            <person name="Goldberg J."/>
            <person name="Griggs A."/>
            <person name="Gujja S."/>
            <person name="Hansen M."/>
            <person name="Howarth C."/>
            <person name="Imamovic A."/>
            <person name="Larimer J."/>
            <person name="McCowen C."/>
            <person name="Montmayeur A."/>
            <person name="Murphy C."/>
            <person name="Neiman D."/>
            <person name="Pearson M."/>
            <person name="Priest M."/>
            <person name="Roberts A."/>
            <person name="Saif S."/>
            <person name="Shea T."/>
            <person name="Sisk P."/>
            <person name="Sykes S."/>
            <person name="Wortman J."/>
            <person name="Nusbaum C."/>
            <person name="Birren B."/>
        </authorList>
    </citation>
    <scope>NUCLEOTIDE SEQUENCE [LARGE SCALE GENOMIC DNA]</scope>
    <source>
        <strain evidence="1 2">HuA2-1</strain>
    </source>
</reference>
<name>J9BJE3_BACCE</name>
<accession>J9BJE3</accession>
<evidence type="ECO:0000313" key="2">
    <source>
        <dbReference type="Proteomes" id="UP000004136"/>
    </source>
</evidence>
<dbReference type="Proteomes" id="UP000004136">
    <property type="component" value="Unassembled WGS sequence"/>
</dbReference>
<evidence type="ECO:0000313" key="1">
    <source>
        <dbReference type="EMBL" id="EJV74115.1"/>
    </source>
</evidence>
<dbReference type="HOGENOM" id="CLU_2876245_0_0_9"/>
<protein>
    <submittedName>
        <fullName evidence="1">Uncharacterized protein</fullName>
    </submittedName>
</protein>
<organism evidence="1 2">
    <name type="scientific">Bacillus cereus HuA2-1</name>
    <dbReference type="NCBI Taxonomy" id="1053201"/>
    <lineage>
        <taxon>Bacteria</taxon>
        <taxon>Bacillati</taxon>
        <taxon>Bacillota</taxon>
        <taxon>Bacilli</taxon>
        <taxon>Bacillales</taxon>
        <taxon>Bacillaceae</taxon>
        <taxon>Bacillus</taxon>
        <taxon>Bacillus cereus group</taxon>
    </lineage>
</organism>
<sequence length="63" mass="7728">MVFKWLKLKMKLRCFEGRREVFKIDGVFYISNHIILDKFQLFFSIGGIWHADLKRSKLKLYFK</sequence>
<dbReference type="EMBL" id="AHDV01000062">
    <property type="protein sequence ID" value="EJV74115.1"/>
    <property type="molecule type" value="Genomic_DNA"/>
</dbReference>